<name>A0A518EXE7_9BACT</name>
<dbReference type="Proteomes" id="UP000320390">
    <property type="component" value="Chromosome"/>
</dbReference>
<accession>A0A518EXE7</accession>
<keyword evidence="2" id="KW-1185">Reference proteome</keyword>
<protein>
    <submittedName>
        <fullName evidence="1">Uncharacterized protein</fullName>
    </submittedName>
</protein>
<organism evidence="1 2">
    <name type="scientific">Saltatorellus ferox</name>
    <dbReference type="NCBI Taxonomy" id="2528018"/>
    <lineage>
        <taxon>Bacteria</taxon>
        <taxon>Pseudomonadati</taxon>
        <taxon>Planctomycetota</taxon>
        <taxon>Planctomycetia</taxon>
        <taxon>Planctomycetia incertae sedis</taxon>
        <taxon>Saltatorellus</taxon>
    </lineage>
</organism>
<dbReference type="RefSeq" id="WP_145201971.1">
    <property type="nucleotide sequence ID" value="NZ_CP036434.1"/>
</dbReference>
<sequence>MGEIQPAPSGPAKRQPDERALVVRGPAPPLELRVSSEFATEMLHGAVAEALAGAQVVRRPLTRFAGLRSTEVSFGDGRAGVRLDLDLHRVIQFFQRSVIDVEILHLRLTDPSTISFEVGKPLGLGAVPRILSLWKLPKPLANLVRQLTTPGATVSLRLPELARTSHSFLVRHMLKRYQLAELRCVEDELRLSAAKITP</sequence>
<evidence type="ECO:0000313" key="2">
    <source>
        <dbReference type="Proteomes" id="UP000320390"/>
    </source>
</evidence>
<dbReference type="AlphaFoldDB" id="A0A518EXE7"/>
<proteinExistence type="predicted"/>
<gene>
    <name evidence="1" type="ORF">Poly30_43080</name>
</gene>
<dbReference type="EMBL" id="CP036434">
    <property type="protein sequence ID" value="QDV08753.1"/>
    <property type="molecule type" value="Genomic_DNA"/>
</dbReference>
<reference evidence="1 2" key="1">
    <citation type="submission" date="2019-02" db="EMBL/GenBank/DDBJ databases">
        <title>Deep-cultivation of Planctomycetes and their phenomic and genomic characterization uncovers novel biology.</title>
        <authorList>
            <person name="Wiegand S."/>
            <person name="Jogler M."/>
            <person name="Boedeker C."/>
            <person name="Pinto D."/>
            <person name="Vollmers J."/>
            <person name="Rivas-Marin E."/>
            <person name="Kohn T."/>
            <person name="Peeters S.H."/>
            <person name="Heuer A."/>
            <person name="Rast P."/>
            <person name="Oberbeckmann S."/>
            <person name="Bunk B."/>
            <person name="Jeske O."/>
            <person name="Meyerdierks A."/>
            <person name="Storesund J.E."/>
            <person name="Kallscheuer N."/>
            <person name="Luecker S."/>
            <person name="Lage O.M."/>
            <person name="Pohl T."/>
            <person name="Merkel B.J."/>
            <person name="Hornburger P."/>
            <person name="Mueller R.-W."/>
            <person name="Bruemmer F."/>
            <person name="Labrenz M."/>
            <person name="Spormann A.M."/>
            <person name="Op den Camp H."/>
            <person name="Overmann J."/>
            <person name="Amann R."/>
            <person name="Jetten M.S.M."/>
            <person name="Mascher T."/>
            <person name="Medema M.H."/>
            <person name="Devos D.P."/>
            <person name="Kaster A.-K."/>
            <person name="Ovreas L."/>
            <person name="Rohde M."/>
            <person name="Galperin M.Y."/>
            <person name="Jogler C."/>
        </authorList>
    </citation>
    <scope>NUCLEOTIDE SEQUENCE [LARGE SCALE GENOMIC DNA]</scope>
    <source>
        <strain evidence="1 2">Poly30</strain>
    </source>
</reference>
<evidence type="ECO:0000313" key="1">
    <source>
        <dbReference type="EMBL" id="QDV08753.1"/>
    </source>
</evidence>